<dbReference type="Pfam" id="PF01764">
    <property type="entry name" value="Lipase_3"/>
    <property type="match status" value="1"/>
</dbReference>
<dbReference type="EC" id="3.1.1.-" evidence="5"/>
<reference evidence="7 8" key="1">
    <citation type="submission" date="2024-03" db="EMBL/GenBank/DDBJ databases">
        <authorList>
            <person name="Gkanogiannis A."/>
            <person name="Becerra Lopez-Lavalle L."/>
        </authorList>
    </citation>
    <scope>NUCLEOTIDE SEQUENCE [LARGE SCALE GENOMIC DNA]</scope>
</reference>
<dbReference type="Proteomes" id="UP001642487">
    <property type="component" value="Chromosome 1"/>
</dbReference>
<keyword evidence="3 5" id="KW-0442">Lipid degradation</keyword>
<evidence type="ECO:0000256" key="4">
    <source>
        <dbReference type="ARBA" id="ARBA00023098"/>
    </source>
</evidence>
<keyword evidence="8" id="KW-1185">Reference proteome</keyword>
<keyword evidence="4 5" id="KW-0443">Lipid metabolism</keyword>
<evidence type="ECO:0000256" key="5">
    <source>
        <dbReference type="RuleBase" id="RU367093"/>
    </source>
</evidence>
<name>A0ABP0XTQ3_9ROSI</name>
<sequence length="205" mass="23602">MKRLLEKFDGEEVSITIIGHSLGSVLAMISAYDIAETGLNKTADGRDVHVSVFSFAGPRVENSRFKERLHNLGVKVLRLIEWLPWTYLHVGVELKLDHLDSPYLRRSTDAGCSHNLEAHLHLLDGYQGKGMKFELAIGRDPALVNKSCDSLEDKYVVPPMWRQDENKGMIYVDGRWVFAERSNIDGHHEDTRHHLRRIKISWWME</sequence>
<feature type="domain" description="Fungal lipase-type" evidence="6">
    <location>
        <begin position="1"/>
        <end position="80"/>
    </location>
</feature>
<dbReference type="InterPro" id="IPR033556">
    <property type="entry name" value="PLA"/>
</dbReference>
<keyword evidence="2 5" id="KW-0378">Hydrolase</keyword>
<gene>
    <name evidence="7" type="ORF">CITCOLO1_LOCUS1539</name>
</gene>
<dbReference type="InterPro" id="IPR029058">
    <property type="entry name" value="AB_hydrolase_fold"/>
</dbReference>
<dbReference type="EMBL" id="OZ021735">
    <property type="protein sequence ID" value="CAK9309937.1"/>
    <property type="molecule type" value="Genomic_DNA"/>
</dbReference>
<evidence type="ECO:0000256" key="3">
    <source>
        <dbReference type="ARBA" id="ARBA00022963"/>
    </source>
</evidence>
<evidence type="ECO:0000313" key="7">
    <source>
        <dbReference type="EMBL" id="CAK9309937.1"/>
    </source>
</evidence>
<dbReference type="SUPFAM" id="SSF53474">
    <property type="entry name" value="alpha/beta-Hydrolases"/>
    <property type="match status" value="1"/>
</dbReference>
<protein>
    <recommendedName>
        <fullName evidence="5">Phospholipase A1</fullName>
        <ecNumber evidence="5">3.1.1.-</ecNumber>
    </recommendedName>
</protein>
<dbReference type="PANTHER" id="PTHR31828">
    <property type="entry name" value="PHOSPHOLIPASE A1-IIGAMMA"/>
    <property type="match status" value="1"/>
</dbReference>
<evidence type="ECO:0000256" key="2">
    <source>
        <dbReference type="ARBA" id="ARBA00022801"/>
    </source>
</evidence>
<comment type="function">
    <text evidence="5">Acylhydrolase that catalyzes the hydrolysis of phospholipids at the sn-1 position.</text>
</comment>
<comment type="similarity">
    <text evidence="1 5">Belongs to the AB hydrolase superfamily. Lipase family.</text>
</comment>
<evidence type="ECO:0000313" key="8">
    <source>
        <dbReference type="Proteomes" id="UP001642487"/>
    </source>
</evidence>
<evidence type="ECO:0000259" key="6">
    <source>
        <dbReference type="Pfam" id="PF01764"/>
    </source>
</evidence>
<dbReference type="InterPro" id="IPR002921">
    <property type="entry name" value="Fungal_lipase-type"/>
</dbReference>
<organism evidence="7 8">
    <name type="scientific">Citrullus colocynthis</name>
    <name type="common">colocynth</name>
    <dbReference type="NCBI Taxonomy" id="252529"/>
    <lineage>
        <taxon>Eukaryota</taxon>
        <taxon>Viridiplantae</taxon>
        <taxon>Streptophyta</taxon>
        <taxon>Embryophyta</taxon>
        <taxon>Tracheophyta</taxon>
        <taxon>Spermatophyta</taxon>
        <taxon>Magnoliopsida</taxon>
        <taxon>eudicotyledons</taxon>
        <taxon>Gunneridae</taxon>
        <taxon>Pentapetalae</taxon>
        <taxon>rosids</taxon>
        <taxon>fabids</taxon>
        <taxon>Cucurbitales</taxon>
        <taxon>Cucurbitaceae</taxon>
        <taxon>Benincaseae</taxon>
        <taxon>Citrullus</taxon>
    </lineage>
</organism>
<proteinExistence type="inferred from homology"/>
<dbReference type="Gene3D" id="3.40.50.1820">
    <property type="entry name" value="alpha/beta hydrolase"/>
    <property type="match status" value="1"/>
</dbReference>
<accession>A0ABP0XTQ3</accession>
<evidence type="ECO:0000256" key="1">
    <source>
        <dbReference type="ARBA" id="ARBA00010701"/>
    </source>
</evidence>
<dbReference type="PANTHER" id="PTHR31828:SF1">
    <property type="entry name" value="PHOSPHOLIPASE A1-IIGAMMA"/>
    <property type="match status" value="1"/>
</dbReference>